<evidence type="ECO:0000313" key="1">
    <source>
        <dbReference type="EMBL" id="GGI13069.1"/>
    </source>
</evidence>
<sequence length="66" mass="7812">MEGAKTTSMGDAGNLRPRRLAEEAQGHAPWKAKYLEWKSTFFFYRAIKKVKYACLHEILYFYMFTI</sequence>
<accession>A0A8J3EXP4</accession>
<gene>
    <name evidence="1" type="ORF">GCM10007380_16070</name>
</gene>
<organism evidence="1 2">
    <name type="scientific">Gottfriedia solisilvae</name>
    <dbReference type="NCBI Taxonomy" id="1516104"/>
    <lineage>
        <taxon>Bacteria</taxon>
        <taxon>Bacillati</taxon>
        <taxon>Bacillota</taxon>
        <taxon>Bacilli</taxon>
        <taxon>Bacillales</taxon>
        <taxon>Bacillaceae</taxon>
        <taxon>Gottfriedia</taxon>
    </lineage>
</organism>
<reference evidence="2" key="1">
    <citation type="journal article" date="2019" name="Int. J. Syst. Evol. Microbiol.">
        <title>The Global Catalogue of Microorganisms (GCM) 10K type strain sequencing project: providing services to taxonomists for standard genome sequencing and annotation.</title>
        <authorList>
            <consortium name="The Broad Institute Genomics Platform"/>
            <consortium name="The Broad Institute Genome Sequencing Center for Infectious Disease"/>
            <person name="Wu L."/>
            <person name="Ma J."/>
        </authorList>
    </citation>
    <scope>NUCLEOTIDE SEQUENCE [LARGE SCALE GENOMIC DNA]</scope>
    <source>
        <strain evidence="2">CGMCC 1.14993</strain>
    </source>
</reference>
<dbReference type="EMBL" id="BMHB01000001">
    <property type="protein sequence ID" value="GGI13069.1"/>
    <property type="molecule type" value="Genomic_DNA"/>
</dbReference>
<protein>
    <submittedName>
        <fullName evidence="1">Uncharacterized protein</fullName>
    </submittedName>
</protein>
<dbReference type="Proteomes" id="UP000626244">
    <property type="component" value="Unassembled WGS sequence"/>
</dbReference>
<comment type="caution">
    <text evidence="1">The sequence shown here is derived from an EMBL/GenBank/DDBJ whole genome shotgun (WGS) entry which is preliminary data.</text>
</comment>
<keyword evidence="2" id="KW-1185">Reference proteome</keyword>
<proteinExistence type="predicted"/>
<evidence type="ECO:0000313" key="2">
    <source>
        <dbReference type="Proteomes" id="UP000626244"/>
    </source>
</evidence>
<dbReference type="AlphaFoldDB" id="A0A8J3EXP4"/>
<name>A0A8J3EXP4_9BACI</name>